<evidence type="ECO:0000313" key="3">
    <source>
        <dbReference type="EMBL" id="CAF5157334.1"/>
    </source>
</evidence>
<dbReference type="AlphaFoldDB" id="A0A815RCG9"/>
<sequence length="221" mass="24878">MVSHAIRKDCASRDACKQTVIAICEGCSQAFCTKDFNAHRLFLGDEIDAVISEYDQARELRQELIQKNTIHLERLSKTLQDLSEQLKQGRQHDSFVEADIGSWKKSLDDLKEQLALNSILRINQDSGNPLVQNVFVNSIENNEVFDRVSDNSARIEENGLAAIHTSHAGYIEVRGRNEYSTGCHRIRLSIQQSSDTWLFLGVKAKSAPLQETSYSSKSTYG</sequence>
<name>A0A815RCG9_9BILA</name>
<organism evidence="2 4">
    <name type="scientific">Rotaria magnacalcarata</name>
    <dbReference type="NCBI Taxonomy" id="392030"/>
    <lineage>
        <taxon>Eukaryota</taxon>
        <taxon>Metazoa</taxon>
        <taxon>Spiralia</taxon>
        <taxon>Gnathifera</taxon>
        <taxon>Rotifera</taxon>
        <taxon>Eurotatoria</taxon>
        <taxon>Bdelloidea</taxon>
        <taxon>Philodinida</taxon>
        <taxon>Philodinidae</taxon>
        <taxon>Rotaria</taxon>
    </lineage>
</organism>
<feature type="coiled-coil region" evidence="1">
    <location>
        <begin position="47"/>
        <end position="92"/>
    </location>
</feature>
<comment type="caution">
    <text evidence="2">The sequence shown here is derived from an EMBL/GenBank/DDBJ whole genome shotgun (WGS) entry which is preliminary data.</text>
</comment>
<dbReference type="Proteomes" id="UP000663834">
    <property type="component" value="Unassembled WGS sequence"/>
</dbReference>
<protein>
    <submittedName>
        <fullName evidence="2">Uncharacterized protein</fullName>
    </submittedName>
</protein>
<proteinExistence type="predicted"/>
<dbReference type="EMBL" id="CAJOBJ010295219">
    <property type="protein sequence ID" value="CAF5157334.1"/>
    <property type="molecule type" value="Genomic_DNA"/>
</dbReference>
<accession>A0A815RCG9</accession>
<evidence type="ECO:0000256" key="1">
    <source>
        <dbReference type="SAM" id="Coils"/>
    </source>
</evidence>
<dbReference type="EMBL" id="CAJNOW010006118">
    <property type="protein sequence ID" value="CAF1475306.1"/>
    <property type="molecule type" value="Genomic_DNA"/>
</dbReference>
<gene>
    <name evidence="3" type="ORF">GIL414_LOCUS65495</name>
    <name evidence="2" type="ORF">KQP761_LOCUS13269</name>
</gene>
<dbReference type="Proteomes" id="UP000681720">
    <property type="component" value="Unassembled WGS sequence"/>
</dbReference>
<evidence type="ECO:0000313" key="2">
    <source>
        <dbReference type="EMBL" id="CAF1475306.1"/>
    </source>
</evidence>
<evidence type="ECO:0000313" key="4">
    <source>
        <dbReference type="Proteomes" id="UP000663834"/>
    </source>
</evidence>
<keyword evidence="1" id="KW-0175">Coiled coil</keyword>
<reference evidence="2" key="1">
    <citation type="submission" date="2021-02" db="EMBL/GenBank/DDBJ databases">
        <authorList>
            <person name="Nowell W R."/>
        </authorList>
    </citation>
    <scope>NUCLEOTIDE SEQUENCE</scope>
</reference>